<proteinExistence type="predicted"/>
<dbReference type="AlphaFoldDB" id="A0A2S9GS81"/>
<comment type="caution">
    <text evidence="3">The sequence shown here is derived from an EMBL/GenBank/DDBJ whole genome shotgun (WGS) entry which is preliminary data.</text>
</comment>
<dbReference type="PANTHER" id="PTHR33055">
    <property type="entry name" value="TRANSPOSASE FOR INSERTION SEQUENCE ELEMENT IS1111A"/>
    <property type="match status" value="1"/>
</dbReference>
<sequence>MDTTVKMIGLDIAKNVFVAVGQNDHGKVVMKYKLAREAVLPTFANIPATTIGIEACAGSHYWARKLISLGHKVKLIAAQHTRAYVTGNKNDTNDAAAIAEACSRAATKTVPINTEAQQDLQMLHRTRQALMQERTATICRMRAFANEYGQVFPLGVAKFLSGFTKWLNDDKNGLSGSAMSTFRELKTQLDDKDTRIEVYDARLNQAAKEDARAAKIMEIPGVGKVVATAVLAAVADAHHFGNGRDFSANLGLVPREHSSGGKQRLYGITKRGDAYLRALLIHGARSALRWAGEKPDKMLRWATKLKERRGHNVAVTALANKMARIIWALLAYDREYVPVWSKSMIRPA</sequence>
<accession>A0A2S9GS81</accession>
<gene>
    <name evidence="3" type="ORF">S2091_4737</name>
</gene>
<dbReference type="NCBIfam" id="NF033542">
    <property type="entry name" value="transpos_IS110"/>
    <property type="match status" value="1"/>
</dbReference>
<dbReference type="PANTHER" id="PTHR33055:SF3">
    <property type="entry name" value="PUTATIVE TRANSPOSASE FOR IS117-RELATED"/>
    <property type="match status" value="1"/>
</dbReference>
<name>A0A2S9GS81_9BURK</name>
<organism evidence="3 4">
    <name type="scientific">Solimicrobium silvestre</name>
    <dbReference type="NCBI Taxonomy" id="2099400"/>
    <lineage>
        <taxon>Bacteria</taxon>
        <taxon>Pseudomonadati</taxon>
        <taxon>Pseudomonadota</taxon>
        <taxon>Betaproteobacteria</taxon>
        <taxon>Burkholderiales</taxon>
        <taxon>Oxalobacteraceae</taxon>
        <taxon>Solimicrobium</taxon>
    </lineage>
</organism>
<evidence type="ECO:0000259" key="2">
    <source>
        <dbReference type="Pfam" id="PF02371"/>
    </source>
</evidence>
<dbReference type="InterPro" id="IPR002525">
    <property type="entry name" value="Transp_IS110-like_N"/>
</dbReference>
<dbReference type="InterPro" id="IPR003346">
    <property type="entry name" value="Transposase_20"/>
</dbReference>
<feature type="domain" description="Transposase IS116/IS110/IS902 C-terminal" evidence="2">
    <location>
        <begin position="214"/>
        <end position="291"/>
    </location>
</feature>
<dbReference type="OrthoDB" id="5289737at2"/>
<evidence type="ECO:0000259" key="1">
    <source>
        <dbReference type="Pfam" id="PF01548"/>
    </source>
</evidence>
<dbReference type="RefSeq" id="WP_105534443.1">
    <property type="nucleotide sequence ID" value="NZ_PUGF01000059.1"/>
</dbReference>
<evidence type="ECO:0000313" key="3">
    <source>
        <dbReference type="EMBL" id="PRC90555.1"/>
    </source>
</evidence>
<dbReference type="GO" id="GO:0003677">
    <property type="term" value="F:DNA binding"/>
    <property type="evidence" value="ECO:0007669"/>
    <property type="project" value="InterPro"/>
</dbReference>
<feature type="domain" description="Transposase IS110-like N-terminal" evidence="1">
    <location>
        <begin position="8"/>
        <end position="148"/>
    </location>
</feature>
<keyword evidence="4" id="KW-1185">Reference proteome</keyword>
<protein>
    <submittedName>
        <fullName evidence="3">Transposase</fullName>
    </submittedName>
</protein>
<dbReference type="Proteomes" id="UP000237839">
    <property type="component" value="Unassembled WGS sequence"/>
</dbReference>
<dbReference type="InterPro" id="IPR047650">
    <property type="entry name" value="Transpos_IS110"/>
</dbReference>
<dbReference type="Pfam" id="PF01548">
    <property type="entry name" value="DEDD_Tnp_IS110"/>
    <property type="match status" value="1"/>
</dbReference>
<dbReference type="GO" id="GO:0006313">
    <property type="term" value="P:DNA transposition"/>
    <property type="evidence" value="ECO:0007669"/>
    <property type="project" value="InterPro"/>
</dbReference>
<evidence type="ECO:0000313" key="4">
    <source>
        <dbReference type="Proteomes" id="UP000237839"/>
    </source>
</evidence>
<reference evidence="3 4" key="1">
    <citation type="submission" date="2018-02" db="EMBL/GenBank/DDBJ databases">
        <title>Solimicrobium silvestre gen. nov., sp. nov., isolated from alpine forest soil.</title>
        <authorList>
            <person name="Margesin R."/>
            <person name="Albuquerque L."/>
            <person name="Zhang D.-C."/>
            <person name="Froufe H.J.C."/>
            <person name="Severino R."/>
            <person name="Roxo I."/>
            <person name="Egas C."/>
            <person name="Da Costa M.S."/>
        </authorList>
    </citation>
    <scope>NUCLEOTIDE SEQUENCE [LARGE SCALE GENOMIC DNA]</scope>
    <source>
        <strain evidence="3 4">S20-91</strain>
    </source>
</reference>
<dbReference type="EMBL" id="PUGF01000059">
    <property type="protein sequence ID" value="PRC90555.1"/>
    <property type="molecule type" value="Genomic_DNA"/>
</dbReference>
<dbReference type="Pfam" id="PF02371">
    <property type="entry name" value="Transposase_20"/>
    <property type="match status" value="1"/>
</dbReference>
<dbReference type="GO" id="GO:0004803">
    <property type="term" value="F:transposase activity"/>
    <property type="evidence" value="ECO:0007669"/>
    <property type="project" value="InterPro"/>
</dbReference>